<accession>A0ABU5K4D0</accession>
<dbReference type="Proteomes" id="UP001291930">
    <property type="component" value="Unassembled WGS sequence"/>
</dbReference>
<proteinExistence type="predicted"/>
<protein>
    <submittedName>
        <fullName evidence="1">Thiol-disulfide oxidoreductase DCC family protein</fullName>
    </submittedName>
</protein>
<dbReference type="PANTHER" id="PTHR33639:SF2">
    <property type="entry name" value="DUF393 DOMAIN-CONTAINING PROTEIN"/>
    <property type="match status" value="1"/>
</dbReference>
<gene>
    <name evidence="1" type="ORF">U2I54_27275</name>
</gene>
<sequence>MNQINFSTNSIILFDGVCNLCNSWVQFVIQRDPEAVFKFASLQSEIAKSLIMKYEREYKGGDSIILFEEGNLYTKSTAVLKILRKLRGPIKILTILIFIPKFARDKIYDMVARNRYRWFGKQTSCMIPTKDVRDRFLEEGI</sequence>
<dbReference type="InterPro" id="IPR052927">
    <property type="entry name" value="DCC_oxidoreductase"/>
</dbReference>
<keyword evidence="2" id="KW-1185">Reference proteome</keyword>
<comment type="caution">
    <text evidence="1">The sequence shown here is derived from an EMBL/GenBank/DDBJ whole genome shotgun (WGS) entry which is preliminary data.</text>
</comment>
<dbReference type="PANTHER" id="PTHR33639">
    <property type="entry name" value="THIOL-DISULFIDE OXIDOREDUCTASE DCC"/>
    <property type="match status" value="1"/>
</dbReference>
<dbReference type="RefSeq" id="WP_017149550.1">
    <property type="nucleotide sequence ID" value="NZ_AKCS01000005.1"/>
</dbReference>
<reference evidence="2" key="1">
    <citation type="submission" date="2023-11" db="EMBL/GenBank/DDBJ databases">
        <title>Genome Sequence of Bacillus pseudomycoides stain BUPM19.</title>
        <authorList>
            <person name="Farhat A."/>
        </authorList>
    </citation>
    <scope>NUCLEOTIDE SEQUENCE [LARGE SCALE GENOMIC DNA]</scope>
    <source>
        <strain evidence="2">BUPM19</strain>
    </source>
</reference>
<evidence type="ECO:0000313" key="2">
    <source>
        <dbReference type="Proteomes" id="UP001291930"/>
    </source>
</evidence>
<evidence type="ECO:0000313" key="1">
    <source>
        <dbReference type="EMBL" id="MDZ5610604.1"/>
    </source>
</evidence>
<dbReference type="EMBL" id="JAXOVW010000188">
    <property type="protein sequence ID" value="MDZ5610604.1"/>
    <property type="molecule type" value="Genomic_DNA"/>
</dbReference>
<name>A0ABU5K4D0_9BACI</name>
<organism evidence="1 2">
    <name type="scientific">Bacillus bingmayongensis</name>
    <dbReference type="NCBI Taxonomy" id="1150157"/>
    <lineage>
        <taxon>Bacteria</taxon>
        <taxon>Bacillati</taxon>
        <taxon>Bacillota</taxon>
        <taxon>Bacilli</taxon>
        <taxon>Bacillales</taxon>
        <taxon>Bacillaceae</taxon>
        <taxon>Bacillus</taxon>
    </lineage>
</organism>
<dbReference type="InterPro" id="IPR007263">
    <property type="entry name" value="DCC1-like"/>
</dbReference>
<dbReference type="Pfam" id="PF04134">
    <property type="entry name" value="DCC1-like"/>
    <property type="match status" value="1"/>
</dbReference>